<evidence type="ECO:0000313" key="4">
    <source>
        <dbReference type="Proteomes" id="UP000260273"/>
    </source>
</evidence>
<accession>A0A345M6H1</accession>
<feature type="domain" description="Glycine-rich" evidence="2">
    <location>
        <begin position="183"/>
        <end position="359"/>
    </location>
</feature>
<keyword evidence="4" id="KW-1185">Reference proteome</keyword>
<feature type="compositionally biased region" description="Gly residues" evidence="1">
    <location>
        <begin position="327"/>
        <end position="343"/>
    </location>
</feature>
<dbReference type="EMBL" id="MH576960">
    <property type="protein sequence ID" value="AXH66092.1"/>
    <property type="molecule type" value="Genomic_DNA"/>
</dbReference>
<sequence>MWSPTPVPDEDVNHGLGWSADGPPDVPIDPVVGWWVKKQLLGQSISYAEFTAVIKAYLTALSAAQASFPTQVFVHLFGTHYARGGFEGGAEVADALLKAYLDAWTRVSAEFTARAVLAPKGTYVASAVFTAAIKARLTAQSVGVLVSTANPFTHLAGTVSGLSVPSAAAAFSAAGPALTTYSTSGAFSYPIPPWALYIDIILLGAGGGGSGGNSFGADGRGGFAGSWNAIRLVRGSDIPWTESTITGTVGTRGNGGARGNGAGTAGTATSATSASAGTLSADGGGGASGTNPVGGNYVNGLSPGDYSFQGQNYTGGAQVGKDTDGSAPGGGGGAGSGGVFGGDKAGRPGAPGRAIFRAYQ</sequence>
<feature type="region of interest" description="Disordered" evidence="1">
    <location>
        <begin position="1"/>
        <end position="21"/>
    </location>
</feature>
<dbReference type="GeneID" id="65115111"/>
<organism evidence="3 4">
    <name type="scientific">Gordonia phage Pleakley</name>
    <dbReference type="NCBI Taxonomy" id="2283246"/>
    <lineage>
        <taxon>Viruses</taxon>
        <taxon>Duplodnaviria</taxon>
        <taxon>Heunggongvirae</taxon>
        <taxon>Uroviricota</taxon>
        <taxon>Caudoviricetes</taxon>
        <taxon>Zierdtviridae</taxon>
        <taxon>Emilbogenvirinae</taxon>
        <taxon>Pleakleyvirus</taxon>
        <taxon>Pleakleyvirus pleakley</taxon>
    </lineage>
</organism>
<feature type="region of interest" description="Disordered" evidence="1">
    <location>
        <begin position="243"/>
        <end position="287"/>
    </location>
</feature>
<dbReference type="InterPro" id="IPR049304">
    <property type="entry name" value="Gly_rich_dom"/>
</dbReference>
<reference evidence="4" key="1">
    <citation type="submission" date="2018-07" db="EMBL/GenBank/DDBJ databases">
        <authorList>
            <person name="Quirk P.G."/>
            <person name="Krulwich T.A."/>
        </authorList>
    </citation>
    <scope>NUCLEOTIDE SEQUENCE [LARGE SCALE GENOMIC DNA]</scope>
</reference>
<gene>
    <name evidence="3" type="primary">53</name>
    <name evidence="3" type="ORF">SEA_PLEAKLEY_53</name>
</gene>
<feature type="compositionally biased region" description="Gly residues" evidence="1">
    <location>
        <begin position="250"/>
        <end position="264"/>
    </location>
</feature>
<feature type="compositionally biased region" description="Low complexity" evidence="1">
    <location>
        <begin position="265"/>
        <end position="281"/>
    </location>
</feature>
<dbReference type="Pfam" id="PF21722">
    <property type="entry name" value="Gly_rich_2"/>
    <property type="match status" value="1"/>
</dbReference>
<evidence type="ECO:0000313" key="3">
    <source>
        <dbReference type="EMBL" id="AXH66092.1"/>
    </source>
</evidence>
<protein>
    <recommendedName>
        <fullName evidence="2">Glycine-rich domain-containing protein</fullName>
    </recommendedName>
</protein>
<evidence type="ECO:0000256" key="1">
    <source>
        <dbReference type="SAM" id="MobiDB-lite"/>
    </source>
</evidence>
<name>A0A345M6H1_9CAUD</name>
<feature type="region of interest" description="Disordered" evidence="1">
    <location>
        <begin position="309"/>
        <end position="360"/>
    </location>
</feature>
<dbReference type="KEGG" id="vg:65115111"/>
<evidence type="ECO:0000259" key="2">
    <source>
        <dbReference type="Pfam" id="PF21722"/>
    </source>
</evidence>
<proteinExistence type="predicted"/>
<dbReference type="Proteomes" id="UP000260273">
    <property type="component" value="Segment"/>
</dbReference>
<dbReference type="RefSeq" id="YP_010097447.1">
    <property type="nucleotide sequence ID" value="NC_055758.1"/>
</dbReference>